<dbReference type="SMART" id="SM00507">
    <property type="entry name" value="HNHc"/>
    <property type="match status" value="1"/>
</dbReference>
<reference evidence="2 3" key="1">
    <citation type="submission" date="2020-08" db="EMBL/GenBank/DDBJ databases">
        <title>Novel species isolated from subtropical streams in China.</title>
        <authorList>
            <person name="Lu H."/>
        </authorList>
    </citation>
    <scope>NUCLEOTIDE SEQUENCE [LARGE SCALE GENOMIC DNA]</scope>
    <source>
        <strain evidence="2 3">CY22W</strain>
    </source>
</reference>
<dbReference type="Gene3D" id="1.10.30.50">
    <property type="match status" value="1"/>
</dbReference>
<sequence length="124" mass="13957">MPVSAPRKCTMVGCYQYVSDGSGRCAAHQYQKWQKRKDVAKRITGRRLQELREQLFRADPLCAECRRNDRITAATQRDHIVPLSEGGEDVPKNVQGLCDACHDAKSKAEAKRGRARKKSNGVGW</sequence>
<dbReference type="CDD" id="cd00085">
    <property type="entry name" value="HNHc"/>
    <property type="match status" value="1"/>
</dbReference>
<dbReference type="Pfam" id="PF01844">
    <property type="entry name" value="HNH"/>
    <property type="match status" value="1"/>
</dbReference>
<dbReference type="GO" id="GO:0004519">
    <property type="term" value="F:endonuclease activity"/>
    <property type="evidence" value="ECO:0007669"/>
    <property type="project" value="UniProtKB-KW"/>
</dbReference>
<evidence type="ECO:0000313" key="3">
    <source>
        <dbReference type="Proteomes" id="UP000654304"/>
    </source>
</evidence>
<organism evidence="2 3">
    <name type="scientific">Undibacterium curvum</name>
    <dbReference type="NCBI Taxonomy" id="2762294"/>
    <lineage>
        <taxon>Bacteria</taxon>
        <taxon>Pseudomonadati</taxon>
        <taxon>Pseudomonadota</taxon>
        <taxon>Betaproteobacteria</taxon>
        <taxon>Burkholderiales</taxon>
        <taxon>Oxalobacteraceae</taxon>
        <taxon>Undibacterium</taxon>
    </lineage>
</organism>
<keyword evidence="2" id="KW-0540">Nuclease</keyword>
<name>A0ABR7A529_9BURK</name>
<keyword evidence="2" id="KW-0255">Endonuclease</keyword>
<comment type="caution">
    <text evidence="2">The sequence shown here is derived from an EMBL/GenBank/DDBJ whole genome shotgun (WGS) entry which is preliminary data.</text>
</comment>
<feature type="domain" description="HNH nuclease" evidence="1">
    <location>
        <begin position="50"/>
        <end position="103"/>
    </location>
</feature>
<evidence type="ECO:0000313" key="2">
    <source>
        <dbReference type="EMBL" id="MBC3931988.1"/>
    </source>
</evidence>
<accession>A0ABR7A529</accession>
<keyword evidence="2" id="KW-0378">Hydrolase</keyword>
<protein>
    <submittedName>
        <fullName evidence="2">HNH endonuclease</fullName>
    </submittedName>
</protein>
<dbReference type="EMBL" id="JACOGD010000004">
    <property type="protein sequence ID" value="MBC3931988.1"/>
    <property type="molecule type" value="Genomic_DNA"/>
</dbReference>
<dbReference type="InterPro" id="IPR002711">
    <property type="entry name" value="HNH"/>
</dbReference>
<dbReference type="Proteomes" id="UP000654304">
    <property type="component" value="Unassembled WGS sequence"/>
</dbReference>
<proteinExistence type="predicted"/>
<keyword evidence="3" id="KW-1185">Reference proteome</keyword>
<evidence type="ECO:0000259" key="1">
    <source>
        <dbReference type="SMART" id="SM00507"/>
    </source>
</evidence>
<dbReference type="InterPro" id="IPR003615">
    <property type="entry name" value="HNH_nuc"/>
</dbReference>
<gene>
    <name evidence="2" type="ORF">H8K43_09920</name>
</gene>